<reference evidence="1 2" key="1">
    <citation type="submission" date="2019-07" db="EMBL/GenBank/DDBJ databases">
        <title>Whole genome shotgun sequence of Chitinophaga cymbidii NBRC 109752.</title>
        <authorList>
            <person name="Hosoyama A."/>
            <person name="Uohara A."/>
            <person name="Ohji S."/>
            <person name="Ichikawa N."/>
        </authorList>
    </citation>
    <scope>NUCLEOTIDE SEQUENCE [LARGE SCALE GENOMIC DNA]</scope>
    <source>
        <strain evidence="1 2">NBRC 109752</strain>
    </source>
</reference>
<proteinExistence type="predicted"/>
<dbReference type="Proteomes" id="UP000321436">
    <property type="component" value="Unassembled WGS sequence"/>
</dbReference>
<name>A0A512RN28_9BACT</name>
<dbReference type="PROSITE" id="PS51257">
    <property type="entry name" value="PROKAR_LIPOPROTEIN"/>
    <property type="match status" value="1"/>
</dbReference>
<comment type="caution">
    <text evidence="1">The sequence shown here is derived from an EMBL/GenBank/DDBJ whole genome shotgun (WGS) entry which is preliminary data.</text>
</comment>
<evidence type="ECO:0000313" key="2">
    <source>
        <dbReference type="Proteomes" id="UP000321436"/>
    </source>
</evidence>
<dbReference type="RefSeq" id="WP_146864354.1">
    <property type="nucleotide sequence ID" value="NZ_BKAU01000004.1"/>
</dbReference>
<evidence type="ECO:0000313" key="1">
    <source>
        <dbReference type="EMBL" id="GEP97102.1"/>
    </source>
</evidence>
<dbReference type="AlphaFoldDB" id="A0A512RN28"/>
<gene>
    <name evidence="1" type="ORF">CCY01nite_33620</name>
</gene>
<dbReference type="InterPro" id="IPR011044">
    <property type="entry name" value="Quino_amine_DH_bsu"/>
</dbReference>
<keyword evidence="2" id="KW-1185">Reference proteome</keyword>
<sequence>MQKYLIYMLGGLLLLAACSKDKGNYDYIDVPDPVVTNLDTAYVAISGDSLIVSPKITLRSGNNDYSCFWKISVPEKATTLDYEGKELRIVFGLGPNRYNVLLKVQDNNTGQRYFYEFVIKGQTEFTRGTLVLSNQGEHSILSFLKPDGTVQPDIYQAVNGESLPGGGMQLVPIRHQFYMNQLNFYWLTYSGGGSGAVQLDASTLQRSKTLAENFYEAPDNIRVDYMLNMIDGLTTGVFNGKVYRGTFETAPFWPYYGFWGVPIEGNYALHPQLLQNGYDNPGDSYLFGFEKNKKQFVRFLGNTYFDTSSYTVAIPDTAFNPKNLKMDLIHMERFNDDNLYAYCDSMGKKIELRFSVQFTGGNRTFRALEKREFAGASLLTADTKWASSPIRVFFFTSNDKIYRYNPLSEELRTLDAGFNGKKVTMLKVLNNGDLLVAGTEGSLYFLDISTGHNGTVIKQVDGIPGAPADILHREE</sequence>
<protein>
    <recommendedName>
        <fullName evidence="3">PKD family protein</fullName>
    </recommendedName>
</protein>
<accession>A0A512RN28</accession>
<dbReference type="Pfam" id="PF16407">
    <property type="entry name" value="PKD_2"/>
    <property type="match status" value="1"/>
</dbReference>
<dbReference type="InterPro" id="IPR032183">
    <property type="entry name" value="PKD-like"/>
</dbReference>
<organism evidence="1 2">
    <name type="scientific">Chitinophaga cymbidii</name>
    <dbReference type="NCBI Taxonomy" id="1096750"/>
    <lineage>
        <taxon>Bacteria</taxon>
        <taxon>Pseudomonadati</taxon>
        <taxon>Bacteroidota</taxon>
        <taxon>Chitinophagia</taxon>
        <taxon>Chitinophagales</taxon>
        <taxon>Chitinophagaceae</taxon>
        <taxon>Chitinophaga</taxon>
    </lineage>
</organism>
<evidence type="ECO:0008006" key="3">
    <source>
        <dbReference type="Google" id="ProtNLM"/>
    </source>
</evidence>
<dbReference type="EMBL" id="BKAU01000004">
    <property type="protein sequence ID" value="GEP97102.1"/>
    <property type="molecule type" value="Genomic_DNA"/>
</dbReference>
<dbReference type="OrthoDB" id="1095195at2"/>
<dbReference type="SUPFAM" id="SSF50969">
    <property type="entry name" value="YVTN repeat-like/Quinoprotein amine dehydrogenase"/>
    <property type="match status" value="1"/>
</dbReference>